<dbReference type="InterPro" id="IPR052164">
    <property type="entry name" value="Anthracycline_SecMetBiosynth"/>
</dbReference>
<keyword evidence="3" id="KW-1185">Reference proteome</keyword>
<reference evidence="3" key="1">
    <citation type="submission" date="2016-07" db="EMBL/GenBank/DDBJ databases">
        <title>Frankia sp. NRRL B-16219 Genome sequencing.</title>
        <authorList>
            <person name="Ghodhbane-Gtari F."/>
            <person name="Swanson E."/>
            <person name="Gueddou A."/>
            <person name="Louati M."/>
            <person name="Nouioui I."/>
            <person name="Hezbri K."/>
            <person name="Abebe-Akele F."/>
            <person name="Simpson S."/>
            <person name="Morris K."/>
            <person name="Thomas K."/>
            <person name="Gtari M."/>
            <person name="Tisa L.S."/>
        </authorList>
    </citation>
    <scope>NUCLEOTIDE SEQUENCE [LARGE SCALE GENOMIC DNA]</scope>
    <source>
        <strain evidence="3">NRRL B-16219</strain>
    </source>
</reference>
<dbReference type="OrthoDB" id="9793039at2"/>
<proteinExistence type="predicted"/>
<protein>
    <submittedName>
        <fullName evidence="2">Glyoxalase</fullName>
    </submittedName>
</protein>
<dbReference type="Proteomes" id="UP000179769">
    <property type="component" value="Unassembled WGS sequence"/>
</dbReference>
<accession>A0A1S1Q4U2</accession>
<dbReference type="Gene3D" id="3.10.180.10">
    <property type="entry name" value="2,3-Dihydroxybiphenyl 1,2-Dioxygenase, domain 1"/>
    <property type="match status" value="2"/>
</dbReference>
<feature type="domain" description="VOC" evidence="1">
    <location>
        <begin position="138"/>
        <end position="254"/>
    </location>
</feature>
<dbReference type="PANTHER" id="PTHR33993">
    <property type="entry name" value="GLYOXALASE-RELATED"/>
    <property type="match status" value="1"/>
</dbReference>
<sequence>MPAHDTTLPGAPCWVDLMTSDAAKAREFYAELFGWTSEEPNEAFGGYFNFSKDGKVVAGGMPKQQPELPDVWSVYLLTPDAEKTAAAVPAHGGTMMISPMPVADLGVMAVLTDPGGAVVGMWQQGLHRGFGVLAEPGAPGWFELLTRDYAAAVTFYQEVFGWKTNVVSDTDEFRYTVLVDDAGEQHAGIMDASGFLPEGVPAHWGVYFAVEDTDAALALTVKLGGAVVQPAMDTPYGRLAIATDPTGATFKLVG</sequence>
<dbReference type="EMBL" id="MAXA01000213">
    <property type="protein sequence ID" value="OHV28195.1"/>
    <property type="molecule type" value="Genomic_DNA"/>
</dbReference>
<organism evidence="2 3">
    <name type="scientific">Parafrankia soli</name>
    <dbReference type="NCBI Taxonomy" id="2599596"/>
    <lineage>
        <taxon>Bacteria</taxon>
        <taxon>Bacillati</taxon>
        <taxon>Actinomycetota</taxon>
        <taxon>Actinomycetes</taxon>
        <taxon>Frankiales</taxon>
        <taxon>Frankiaceae</taxon>
        <taxon>Parafrankia</taxon>
    </lineage>
</organism>
<dbReference type="RefSeq" id="WP_071063512.1">
    <property type="nucleotide sequence ID" value="NZ_MAXA01000213.1"/>
</dbReference>
<name>A0A1S1Q4U2_9ACTN</name>
<dbReference type="PROSITE" id="PS51819">
    <property type="entry name" value="VOC"/>
    <property type="match status" value="2"/>
</dbReference>
<evidence type="ECO:0000313" key="2">
    <source>
        <dbReference type="EMBL" id="OHV28195.1"/>
    </source>
</evidence>
<dbReference type="SUPFAM" id="SSF54593">
    <property type="entry name" value="Glyoxalase/Bleomycin resistance protein/Dihydroxybiphenyl dioxygenase"/>
    <property type="match status" value="2"/>
</dbReference>
<comment type="caution">
    <text evidence="2">The sequence shown here is derived from an EMBL/GenBank/DDBJ whole genome shotgun (WGS) entry which is preliminary data.</text>
</comment>
<dbReference type="InterPro" id="IPR037523">
    <property type="entry name" value="VOC_core"/>
</dbReference>
<dbReference type="AlphaFoldDB" id="A0A1S1Q4U2"/>
<gene>
    <name evidence="2" type="ORF">BBK14_03215</name>
</gene>
<evidence type="ECO:0000313" key="3">
    <source>
        <dbReference type="Proteomes" id="UP000179769"/>
    </source>
</evidence>
<dbReference type="InterPro" id="IPR029068">
    <property type="entry name" value="Glyas_Bleomycin-R_OHBP_Dase"/>
</dbReference>
<dbReference type="CDD" id="cd07247">
    <property type="entry name" value="SgaA_N_like"/>
    <property type="match status" value="2"/>
</dbReference>
<evidence type="ECO:0000259" key="1">
    <source>
        <dbReference type="PROSITE" id="PS51819"/>
    </source>
</evidence>
<dbReference type="PANTHER" id="PTHR33993:SF10">
    <property type="entry name" value="CONSERVED PROTEIN"/>
    <property type="match status" value="1"/>
</dbReference>
<feature type="domain" description="VOC" evidence="1">
    <location>
        <begin position="11"/>
        <end position="124"/>
    </location>
</feature>
<dbReference type="Pfam" id="PF00903">
    <property type="entry name" value="Glyoxalase"/>
    <property type="match status" value="2"/>
</dbReference>
<dbReference type="InterPro" id="IPR004360">
    <property type="entry name" value="Glyas_Fos-R_dOase_dom"/>
</dbReference>